<comment type="caution">
    <text evidence="1">The sequence shown here is derived from an EMBL/GenBank/DDBJ whole genome shotgun (WGS) entry which is preliminary data.</text>
</comment>
<evidence type="ECO:0000313" key="2">
    <source>
        <dbReference type="Proteomes" id="UP001055072"/>
    </source>
</evidence>
<dbReference type="Proteomes" id="UP001055072">
    <property type="component" value="Unassembled WGS sequence"/>
</dbReference>
<evidence type="ECO:0000313" key="1">
    <source>
        <dbReference type="EMBL" id="KAI0092368.1"/>
    </source>
</evidence>
<sequence>MSNALHPTPFPPRARQVMSGAIQPIIPYPQQEEALEAITKLINDSNVSQMNLVAVTTWVGYDILLTFVPELETMWRRNFFSMPSIIYFIMRYLGFGFLAFSTVTFLRVNTFELCAAWGILLTITLQVVSLMVNGLLALRVYAFFYDNKYIKPFVIGLWLSEAIIEVTLLTFSAVKSGNALPPPRYLPIYGCVMDVANSPYLTISAWIANTVYSVICLGLLIYKFLTIYVGQSSTKRIAKTCLQDGAMLFVMQCATNVLNMVLMYAVRHSPLASLGLWWFVGVISVAASRTILSLRERPKSFVTESIFSKMLRKLREPGRQDFNFSSNSSMDIPRYHATGKAPRLDELGATCSRISDTATLHHVTSSREDSSQDGLLLESV</sequence>
<accession>A0ACB8UDG5</accession>
<organism evidence="1 2">
    <name type="scientific">Irpex rosettiformis</name>
    <dbReference type="NCBI Taxonomy" id="378272"/>
    <lineage>
        <taxon>Eukaryota</taxon>
        <taxon>Fungi</taxon>
        <taxon>Dikarya</taxon>
        <taxon>Basidiomycota</taxon>
        <taxon>Agaricomycotina</taxon>
        <taxon>Agaricomycetes</taxon>
        <taxon>Polyporales</taxon>
        <taxon>Irpicaceae</taxon>
        <taxon>Irpex</taxon>
    </lineage>
</organism>
<gene>
    <name evidence="1" type="ORF">BDY19DRAFT_929880</name>
</gene>
<reference evidence="1" key="1">
    <citation type="journal article" date="2021" name="Environ. Microbiol.">
        <title>Gene family expansions and transcriptome signatures uncover fungal adaptations to wood decay.</title>
        <authorList>
            <person name="Hage H."/>
            <person name="Miyauchi S."/>
            <person name="Viragh M."/>
            <person name="Drula E."/>
            <person name="Min B."/>
            <person name="Chaduli D."/>
            <person name="Navarro D."/>
            <person name="Favel A."/>
            <person name="Norest M."/>
            <person name="Lesage-Meessen L."/>
            <person name="Balint B."/>
            <person name="Merenyi Z."/>
            <person name="de Eugenio L."/>
            <person name="Morin E."/>
            <person name="Martinez A.T."/>
            <person name="Baldrian P."/>
            <person name="Stursova M."/>
            <person name="Martinez M.J."/>
            <person name="Novotny C."/>
            <person name="Magnuson J.K."/>
            <person name="Spatafora J.W."/>
            <person name="Maurice S."/>
            <person name="Pangilinan J."/>
            <person name="Andreopoulos W."/>
            <person name="LaButti K."/>
            <person name="Hundley H."/>
            <person name="Na H."/>
            <person name="Kuo A."/>
            <person name="Barry K."/>
            <person name="Lipzen A."/>
            <person name="Henrissat B."/>
            <person name="Riley R."/>
            <person name="Ahrendt S."/>
            <person name="Nagy L.G."/>
            <person name="Grigoriev I.V."/>
            <person name="Martin F."/>
            <person name="Rosso M.N."/>
        </authorList>
    </citation>
    <scope>NUCLEOTIDE SEQUENCE</scope>
    <source>
        <strain evidence="1">CBS 384.51</strain>
    </source>
</reference>
<keyword evidence="2" id="KW-1185">Reference proteome</keyword>
<protein>
    <submittedName>
        <fullName evidence="1">Uncharacterized protein</fullName>
    </submittedName>
</protein>
<proteinExistence type="predicted"/>
<dbReference type="EMBL" id="MU274904">
    <property type="protein sequence ID" value="KAI0092368.1"/>
    <property type="molecule type" value="Genomic_DNA"/>
</dbReference>
<name>A0ACB8UDG5_9APHY</name>